<evidence type="ECO:0000313" key="7">
    <source>
        <dbReference type="Proteomes" id="UP001634007"/>
    </source>
</evidence>
<feature type="domain" description="Remorin C-terminal" evidence="4">
    <location>
        <begin position="125"/>
        <end position="214"/>
    </location>
</feature>
<keyword evidence="7" id="KW-1185">Reference proteome</keyword>
<proteinExistence type="inferred from homology"/>
<gene>
    <name evidence="6" type="ORF">ACJRO7_006152</name>
</gene>
<protein>
    <recommendedName>
        <fullName evidence="8">Remorin</fullName>
    </recommendedName>
</protein>
<name>A0ABD3IJK0_EUCGL</name>
<sequence length="221" mass="24456">MAAEEPKKVEPESPQPQHPPPESEPETAPVEEKSVVPLPLPPPPPAAEDKADDTKALAVVEKPIETPVEKSKDGSGNRDVELARVETDKKLSLIRAWEENEKSKAENNSTFERGTKLHAKVPRRSLNRAQKKFSTIGAWENSKKASIGSDLKNFEEKMEKKKAEYAETMKNKIASVHKLAEEKRAIVEAKKGEDLLKAEEMAAKYRASGLVPKKLLLCFGG</sequence>
<evidence type="ECO:0000259" key="4">
    <source>
        <dbReference type="Pfam" id="PF03763"/>
    </source>
</evidence>
<dbReference type="InterPro" id="IPR005516">
    <property type="entry name" value="Remorin_C"/>
</dbReference>
<organism evidence="6 7">
    <name type="scientific">Eucalyptus globulus</name>
    <name type="common">Tasmanian blue gum</name>
    <dbReference type="NCBI Taxonomy" id="34317"/>
    <lineage>
        <taxon>Eukaryota</taxon>
        <taxon>Viridiplantae</taxon>
        <taxon>Streptophyta</taxon>
        <taxon>Embryophyta</taxon>
        <taxon>Tracheophyta</taxon>
        <taxon>Spermatophyta</taxon>
        <taxon>Magnoliopsida</taxon>
        <taxon>eudicotyledons</taxon>
        <taxon>Gunneridae</taxon>
        <taxon>Pentapetalae</taxon>
        <taxon>rosids</taxon>
        <taxon>malvids</taxon>
        <taxon>Myrtales</taxon>
        <taxon>Myrtaceae</taxon>
        <taxon>Myrtoideae</taxon>
        <taxon>Eucalypteae</taxon>
        <taxon>Eucalyptus</taxon>
    </lineage>
</organism>
<evidence type="ECO:0000256" key="1">
    <source>
        <dbReference type="ARBA" id="ARBA00005711"/>
    </source>
</evidence>
<dbReference type="PANTHER" id="PTHR31775:SF5">
    <property type="entry name" value="REMORIN 1.4"/>
    <property type="match status" value="1"/>
</dbReference>
<feature type="region of interest" description="Disordered" evidence="3">
    <location>
        <begin position="101"/>
        <end position="124"/>
    </location>
</feature>
<dbReference type="EMBL" id="JBJKBG010000011">
    <property type="protein sequence ID" value="KAL3714164.1"/>
    <property type="molecule type" value="Genomic_DNA"/>
</dbReference>
<feature type="compositionally biased region" description="Basic and acidic residues" evidence="3">
    <location>
        <begin position="1"/>
        <end position="11"/>
    </location>
</feature>
<keyword evidence="2" id="KW-0175">Coiled coil</keyword>
<comment type="similarity">
    <text evidence="1">Belongs to the remorin family.</text>
</comment>
<dbReference type="InterPro" id="IPR005518">
    <property type="entry name" value="Remorin_N"/>
</dbReference>
<feature type="coiled-coil region" evidence="2">
    <location>
        <begin position="144"/>
        <end position="171"/>
    </location>
</feature>
<reference evidence="6 7" key="1">
    <citation type="submission" date="2024-11" db="EMBL/GenBank/DDBJ databases">
        <title>Chromosome-level genome assembly of Eucalyptus globulus Labill. provides insights into its genome evolution.</title>
        <authorList>
            <person name="Li X."/>
        </authorList>
    </citation>
    <scope>NUCLEOTIDE SEQUENCE [LARGE SCALE GENOMIC DNA]</scope>
    <source>
        <strain evidence="6">CL2024</strain>
        <tissue evidence="6">Fresh tender leaves</tissue>
    </source>
</reference>
<dbReference type="Proteomes" id="UP001634007">
    <property type="component" value="Unassembled WGS sequence"/>
</dbReference>
<feature type="compositionally biased region" description="Basic and acidic residues" evidence="3">
    <location>
        <begin position="62"/>
        <end position="83"/>
    </location>
</feature>
<accession>A0ABD3IJK0</accession>
<dbReference type="PANTHER" id="PTHR31775">
    <property type="entry name" value="OS02G0117200 PROTEIN"/>
    <property type="match status" value="1"/>
</dbReference>
<evidence type="ECO:0000256" key="3">
    <source>
        <dbReference type="SAM" id="MobiDB-lite"/>
    </source>
</evidence>
<dbReference type="AlphaFoldDB" id="A0ABD3IJK0"/>
<evidence type="ECO:0000259" key="5">
    <source>
        <dbReference type="Pfam" id="PF03766"/>
    </source>
</evidence>
<evidence type="ECO:0000313" key="6">
    <source>
        <dbReference type="EMBL" id="KAL3714164.1"/>
    </source>
</evidence>
<dbReference type="Pfam" id="PF03766">
    <property type="entry name" value="Remorin_N"/>
    <property type="match status" value="1"/>
</dbReference>
<feature type="compositionally biased region" description="Pro residues" evidence="3">
    <location>
        <begin position="13"/>
        <end position="22"/>
    </location>
</feature>
<comment type="caution">
    <text evidence="6">The sequence shown here is derived from an EMBL/GenBank/DDBJ whole genome shotgun (WGS) entry which is preliminary data.</text>
</comment>
<feature type="region of interest" description="Disordered" evidence="3">
    <location>
        <begin position="1"/>
        <end position="83"/>
    </location>
</feature>
<dbReference type="Pfam" id="PF03763">
    <property type="entry name" value="Remorin_C"/>
    <property type="match status" value="1"/>
</dbReference>
<feature type="domain" description="Remorin N-terminal" evidence="5">
    <location>
        <begin position="31"/>
        <end position="85"/>
    </location>
</feature>
<evidence type="ECO:0008006" key="8">
    <source>
        <dbReference type="Google" id="ProtNLM"/>
    </source>
</evidence>
<evidence type="ECO:0000256" key="2">
    <source>
        <dbReference type="SAM" id="Coils"/>
    </source>
</evidence>